<dbReference type="SUPFAM" id="SSF56436">
    <property type="entry name" value="C-type lectin-like"/>
    <property type="match status" value="1"/>
</dbReference>
<evidence type="ECO:0000313" key="2">
    <source>
        <dbReference type="EMBL" id="QTA87074.1"/>
    </source>
</evidence>
<accession>A0A975GMU1</accession>
<dbReference type="AlphaFoldDB" id="A0A975GMU1"/>
<dbReference type="SMART" id="SM00028">
    <property type="entry name" value="TPR"/>
    <property type="match status" value="3"/>
</dbReference>
<dbReference type="InterPro" id="IPR011990">
    <property type="entry name" value="TPR-like_helical_dom_sf"/>
</dbReference>
<reference evidence="2" key="1">
    <citation type="journal article" date="2021" name="Microb. Physiol.">
        <title>Proteogenomic Insights into the Physiology of Marine, Sulfate-Reducing, Filamentous Desulfonema limicola and Desulfonema magnum.</title>
        <authorList>
            <person name="Schnaars V."/>
            <person name="Wohlbrand L."/>
            <person name="Scheve S."/>
            <person name="Hinrichs C."/>
            <person name="Reinhardt R."/>
            <person name="Rabus R."/>
        </authorList>
    </citation>
    <scope>NUCLEOTIDE SEQUENCE</scope>
    <source>
        <strain evidence="2">4be13</strain>
    </source>
</reference>
<dbReference type="Proteomes" id="UP000663722">
    <property type="component" value="Chromosome"/>
</dbReference>
<dbReference type="InterPro" id="IPR019734">
    <property type="entry name" value="TPR_rpt"/>
</dbReference>
<proteinExistence type="predicted"/>
<feature type="domain" description="Sulfatase-modifying factor enzyme-like" evidence="1">
    <location>
        <begin position="469"/>
        <end position="680"/>
    </location>
</feature>
<evidence type="ECO:0000313" key="3">
    <source>
        <dbReference type="Proteomes" id="UP000663722"/>
    </source>
</evidence>
<dbReference type="GO" id="GO:0120147">
    <property type="term" value="F:formylglycine-generating oxidase activity"/>
    <property type="evidence" value="ECO:0007669"/>
    <property type="project" value="TreeGrafter"/>
</dbReference>
<organism evidence="2 3">
    <name type="scientific">Desulfonema magnum</name>
    <dbReference type="NCBI Taxonomy" id="45655"/>
    <lineage>
        <taxon>Bacteria</taxon>
        <taxon>Pseudomonadati</taxon>
        <taxon>Thermodesulfobacteriota</taxon>
        <taxon>Desulfobacteria</taxon>
        <taxon>Desulfobacterales</taxon>
        <taxon>Desulfococcaceae</taxon>
        <taxon>Desulfonema</taxon>
    </lineage>
</organism>
<keyword evidence="3" id="KW-1185">Reference proteome</keyword>
<dbReference type="SUPFAM" id="SSF48452">
    <property type="entry name" value="TPR-like"/>
    <property type="match status" value="1"/>
</dbReference>
<protein>
    <submittedName>
        <fullName evidence="2">Sulfatase-modifying factor enzyme domain-containing protein</fullName>
    </submittedName>
</protein>
<gene>
    <name evidence="2" type="ORF">dnm_031010</name>
</gene>
<dbReference type="KEGG" id="dmm:dnm_031010"/>
<evidence type="ECO:0000259" key="1">
    <source>
        <dbReference type="Pfam" id="PF03781"/>
    </source>
</evidence>
<sequence>MYGTYQRVLKIFIISVFSILLLFTGGYAQPQVRLETDTDTREIQIPTSKQIRMEAQTQTNKEHFKFQWKIDPPSPSGGKFRGDDTTSQIVYYIPPDTADGVPPAHAAIAVSVTDSDNRTDTDTVTFTFTQTPKTGSIRVIVDVQDAEVYVNNEYKGIANRSQPLLCEDIPVGEADVSAGADGHIQSQFIQVHSTQLSEVTFELEKKSETETLIEKAIEALEGKKYDDAVSHALTILHTDPENQSARQILKDTVFLYADLANKALSEASPEQATNYQKKAQEAAKHLESEADADAALDRLEQLIIGALIEKAKTSVKQKKYDEARVYAEAVIEKYPGSEDAQQVLTHIGAKEFGPSEIIPLLEIAQKYIDENYLTKPPGKNAFEIYRKVLRSDPDNQTAKHGIRDIADRYLFFAKQAMDDDKIREAEILLKRGLKVFPRHMALLRFKRKLERIPPPLNEKYDKPFSPLMVNLGKFWISKYEITFGAYDDFCERQSRKKWSQILLERIAELPIDEKWLGRNMPVIYVSWHDAWNYVKWLSRETGRRYRLPTTREWEYAALGGRRTLYYWGDNPDNACQYANVADETALKADAVALKISCNDHYVRTAPVGNFKPNNFKLYDMLGNVWEWVKDPDQGSVLKGGAWNTGARSILIIQEREQVKKLRLLYPPETKERFIGFRVVRDLD</sequence>
<dbReference type="Gene3D" id="1.25.40.10">
    <property type="entry name" value="Tetratricopeptide repeat domain"/>
    <property type="match status" value="1"/>
</dbReference>
<dbReference type="RefSeq" id="WP_207682422.1">
    <property type="nucleotide sequence ID" value="NZ_CP061800.1"/>
</dbReference>
<dbReference type="PANTHER" id="PTHR23150">
    <property type="entry name" value="SULFATASE MODIFYING FACTOR 1, 2"/>
    <property type="match status" value="1"/>
</dbReference>
<dbReference type="InterPro" id="IPR042095">
    <property type="entry name" value="SUMF_sf"/>
</dbReference>
<name>A0A975GMU1_9BACT</name>
<dbReference type="InterPro" id="IPR005532">
    <property type="entry name" value="SUMF_dom"/>
</dbReference>
<dbReference type="Gene3D" id="3.90.1580.10">
    <property type="entry name" value="paralog of FGE (formylglycine-generating enzyme)"/>
    <property type="match status" value="1"/>
</dbReference>
<dbReference type="InterPro" id="IPR051043">
    <property type="entry name" value="Sulfatase_Mod_Factor_Kinase"/>
</dbReference>
<dbReference type="PANTHER" id="PTHR23150:SF19">
    <property type="entry name" value="FORMYLGLYCINE-GENERATING ENZYME"/>
    <property type="match status" value="1"/>
</dbReference>
<dbReference type="EMBL" id="CP061800">
    <property type="protein sequence ID" value="QTA87074.1"/>
    <property type="molecule type" value="Genomic_DNA"/>
</dbReference>
<dbReference type="InterPro" id="IPR016187">
    <property type="entry name" value="CTDL_fold"/>
</dbReference>
<dbReference type="Pfam" id="PF03781">
    <property type="entry name" value="FGE-sulfatase"/>
    <property type="match status" value="1"/>
</dbReference>